<feature type="region of interest" description="Disordered" evidence="5">
    <location>
        <begin position="428"/>
        <end position="467"/>
    </location>
</feature>
<dbReference type="PANTHER" id="PTHR13146">
    <property type="match status" value="1"/>
</dbReference>
<dbReference type="Proteomes" id="UP001342314">
    <property type="component" value="Unassembled WGS sequence"/>
</dbReference>
<dbReference type="AlphaFoldDB" id="A0AAV5GHG9"/>
<evidence type="ECO:0000256" key="3">
    <source>
        <dbReference type="ARBA" id="ARBA00022989"/>
    </source>
</evidence>
<evidence type="ECO:0000256" key="5">
    <source>
        <dbReference type="SAM" id="MobiDB-lite"/>
    </source>
</evidence>
<feature type="transmembrane region" description="Helical" evidence="6">
    <location>
        <begin position="337"/>
        <end position="358"/>
    </location>
</feature>
<keyword evidence="2 6" id="KW-0812">Transmembrane</keyword>
<dbReference type="InterPro" id="IPR012404">
    <property type="entry name" value="UCP036436"/>
</dbReference>
<dbReference type="SUPFAM" id="SSF103481">
    <property type="entry name" value="Multidrug resistance efflux transporter EmrE"/>
    <property type="match status" value="1"/>
</dbReference>
<dbReference type="PROSITE" id="PS51257">
    <property type="entry name" value="PROKAR_LIPOPROTEIN"/>
    <property type="match status" value="1"/>
</dbReference>
<reference evidence="7 8" key="1">
    <citation type="submission" date="2021-12" db="EMBL/GenBank/DDBJ databases">
        <title>High titer production of polyol ester of fatty acids by Rhodotorula paludigena BS15 towards product separation-free biomass refinery.</title>
        <authorList>
            <person name="Mano J."/>
            <person name="Ono H."/>
            <person name="Tanaka T."/>
            <person name="Naito K."/>
            <person name="Sushida H."/>
            <person name="Ike M."/>
            <person name="Tokuyasu K."/>
            <person name="Kitaoka M."/>
        </authorList>
    </citation>
    <scope>NUCLEOTIDE SEQUENCE [LARGE SCALE GENOMIC DNA]</scope>
    <source>
        <strain evidence="7 8">BS15</strain>
    </source>
</reference>
<evidence type="ECO:0000256" key="4">
    <source>
        <dbReference type="ARBA" id="ARBA00023136"/>
    </source>
</evidence>
<name>A0AAV5GHG9_9BASI</name>
<evidence type="ECO:0000256" key="6">
    <source>
        <dbReference type="SAM" id="Phobius"/>
    </source>
</evidence>
<keyword evidence="4 6" id="KW-0472">Membrane</keyword>
<feature type="transmembrane region" description="Helical" evidence="6">
    <location>
        <begin position="161"/>
        <end position="184"/>
    </location>
</feature>
<feature type="transmembrane region" description="Helical" evidence="6">
    <location>
        <begin position="378"/>
        <end position="403"/>
    </location>
</feature>
<dbReference type="Gene3D" id="1.10.3730.20">
    <property type="match status" value="1"/>
</dbReference>
<proteinExistence type="predicted"/>
<feature type="transmembrane region" description="Helical" evidence="6">
    <location>
        <begin position="217"/>
        <end position="237"/>
    </location>
</feature>
<feature type="transmembrane region" description="Helical" evidence="6">
    <location>
        <begin position="257"/>
        <end position="276"/>
    </location>
</feature>
<keyword evidence="8" id="KW-1185">Reference proteome</keyword>
<evidence type="ECO:0000256" key="2">
    <source>
        <dbReference type="ARBA" id="ARBA00022692"/>
    </source>
</evidence>
<dbReference type="Pfam" id="PF04142">
    <property type="entry name" value="Nuc_sug_transp"/>
    <property type="match status" value="1"/>
</dbReference>
<dbReference type="PANTHER" id="PTHR13146:SF0">
    <property type="entry name" value="SOLUTE CARRIER FAMILY 35 MEMBER F6"/>
    <property type="match status" value="1"/>
</dbReference>
<evidence type="ECO:0000313" key="7">
    <source>
        <dbReference type="EMBL" id="GJN88699.1"/>
    </source>
</evidence>
<organism evidence="7 8">
    <name type="scientific">Rhodotorula paludigena</name>
    <dbReference type="NCBI Taxonomy" id="86838"/>
    <lineage>
        <taxon>Eukaryota</taxon>
        <taxon>Fungi</taxon>
        <taxon>Dikarya</taxon>
        <taxon>Basidiomycota</taxon>
        <taxon>Pucciniomycotina</taxon>
        <taxon>Microbotryomycetes</taxon>
        <taxon>Sporidiobolales</taxon>
        <taxon>Sporidiobolaceae</taxon>
        <taxon>Rhodotorula</taxon>
    </lineage>
</organism>
<comment type="caution">
    <text evidence="7">The sequence shown here is derived from an EMBL/GenBank/DDBJ whole genome shotgun (WGS) entry which is preliminary data.</text>
</comment>
<protein>
    <recommendedName>
        <fullName evidence="9">Integral membrane protein</fullName>
    </recommendedName>
</protein>
<comment type="subcellular location">
    <subcellularLocation>
        <location evidence="1">Membrane</location>
        <topology evidence="1">Multi-pass membrane protein</topology>
    </subcellularLocation>
</comment>
<evidence type="ECO:0008006" key="9">
    <source>
        <dbReference type="Google" id="ProtNLM"/>
    </source>
</evidence>
<dbReference type="InterPro" id="IPR007271">
    <property type="entry name" value="Nuc_sug_transpt"/>
</dbReference>
<feature type="transmembrane region" description="Helical" evidence="6">
    <location>
        <begin position="64"/>
        <end position="82"/>
    </location>
</feature>
<feature type="transmembrane region" description="Helical" evidence="6">
    <location>
        <begin position="288"/>
        <end position="314"/>
    </location>
</feature>
<dbReference type="InterPro" id="IPR037185">
    <property type="entry name" value="EmrE-like"/>
</dbReference>
<sequence length="467" mass="50346">MASIPAKRPSRHLVALLVIGMLVCGCSNSLWTKWQDMACVASCDSPNPAKRENFEQPVWQTANMFLGETFCLLAFSLLNSRLNPLRLSARRRAAAARQAALAASGGSRAHAYDASAFSLQDEALLAASEDVESGASTPRSKGAVVEAGEGEKAAIRWSEAVLFWMPAMCDILGTTCMNIGLFFVPVSIYQMLRGALVLWVGVFSVVFLKRSLTRAQWVALAVCMFGVAIVGSSSLIGHGSTPEEADAAAEEGKVSPLVGVGLILVAQVFTASQFVIEERIMEHHAVEPLLAAGYEGFFGLITTMVGLLAVYWFYGSSAGPYFDMPRGWHEIVDHPRVWSSSIVIAFSIALFNFCGLAVTRTVSATARSTIDTSRTVGIWFVSLFLGWETFKLLQVVGFALLVYGTFTFNGITSFPHWTGLHRDALPAGARDADEEGEEDALLDASARRRAGSATRGEEAPLLRNAAD</sequence>
<evidence type="ECO:0000313" key="8">
    <source>
        <dbReference type="Proteomes" id="UP001342314"/>
    </source>
</evidence>
<evidence type="ECO:0000256" key="1">
    <source>
        <dbReference type="ARBA" id="ARBA00004141"/>
    </source>
</evidence>
<dbReference type="GO" id="GO:0000139">
    <property type="term" value="C:Golgi membrane"/>
    <property type="evidence" value="ECO:0007669"/>
    <property type="project" value="InterPro"/>
</dbReference>
<keyword evidence="3 6" id="KW-1133">Transmembrane helix</keyword>
<feature type="transmembrane region" description="Helical" evidence="6">
    <location>
        <begin position="190"/>
        <end position="208"/>
    </location>
</feature>
<dbReference type="PIRSF" id="PIRSF036436">
    <property type="entry name" value="UCP036436"/>
    <property type="match status" value="1"/>
</dbReference>
<accession>A0AAV5GHG9</accession>
<gene>
    <name evidence="7" type="ORF">Rhopal_001665-T1</name>
</gene>
<dbReference type="GO" id="GO:0015165">
    <property type="term" value="F:pyrimidine nucleotide-sugar transmembrane transporter activity"/>
    <property type="evidence" value="ECO:0007669"/>
    <property type="project" value="InterPro"/>
</dbReference>
<dbReference type="EMBL" id="BQKY01000003">
    <property type="protein sequence ID" value="GJN88699.1"/>
    <property type="molecule type" value="Genomic_DNA"/>
</dbReference>
<feature type="compositionally biased region" description="Acidic residues" evidence="5">
    <location>
        <begin position="432"/>
        <end position="441"/>
    </location>
</feature>
<feature type="compositionally biased region" description="Basic and acidic residues" evidence="5">
    <location>
        <begin position="455"/>
        <end position="467"/>
    </location>
</feature>
<feature type="transmembrane region" description="Helical" evidence="6">
    <location>
        <begin position="12"/>
        <end position="31"/>
    </location>
</feature>